<dbReference type="AlphaFoldDB" id="E8T511"/>
<comment type="function">
    <text evidence="9">Essential subunit of the Sec protein translocation channel SecYEG. Clamps together the 2 halves of SecY. May contact the channel plug during translocation.</text>
</comment>
<keyword evidence="5 9" id="KW-0653">Protein transport</keyword>
<dbReference type="EMBL" id="CP002444">
    <property type="protein sequence ID" value="ADU97543.1"/>
    <property type="molecule type" value="Genomic_DNA"/>
</dbReference>
<keyword evidence="2 9" id="KW-0813">Transport</keyword>
<dbReference type="Pfam" id="PF00584">
    <property type="entry name" value="SecE"/>
    <property type="match status" value="1"/>
</dbReference>
<keyword evidence="11" id="KW-1185">Reference proteome</keyword>
<evidence type="ECO:0000256" key="1">
    <source>
        <dbReference type="ARBA" id="ARBA00004370"/>
    </source>
</evidence>
<evidence type="ECO:0000256" key="8">
    <source>
        <dbReference type="ARBA" id="ARBA00023136"/>
    </source>
</evidence>
<evidence type="ECO:0000256" key="6">
    <source>
        <dbReference type="ARBA" id="ARBA00022989"/>
    </source>
</evidence>
<organism evidence="10 11">
    <name type="scientific">Thermovibrio ammonificans (strain DSM 15698 / JCM 12110 / HB-1)</name>
    <dbReference type="NCBI Taxonomy" id="648996"/>
    <lineage>
        <taxon>Bacteria</taxon>
        <taxon>Pseudomonadati</taxon>
        <taxon>Aquificota</taxon>
        <taxon>Aquificia</taxon>
        <taxon>Desulfurobacteriales</taxon>
        <taxon>Desulfurobacteriaceae</taxon>
        <taxon>Thermovibrio</taxon>
    </lineage>
</organism>
<dbReference type="eggNOG" id="COG0690">
    <property type="taxonomic scope" value="Bacteria"/>
</dbReference>
<dbReference type="Proteomes" id="UP000006362">
    <property type="component" value="Chromosome"/>
</dbReference>
<dbReference type="PANTHER" id="PTHR33910:SF1">
    <property type="entry name" value="PROTEIN TRANSLOCASE SUBUNIT SECE"/>
    <property type="match status" value="1"/>
</dbReference>
<dbReference type="HAMAP" id="MF_00422">
    <property type="entry name" value="SecE"/>
    <property type="match status" value="1"/>
</dbReference>
<evidence type="ECO:0000256" key="7">
    <source>
        <dbReference type="ARBA" id="ARBA00023010"/>
    </source>
</evidence>
<keyword evidence="9" id="KW-0997">Cell inner membrane</keyword>
<proteinExistence type="inferred from homology"/>
<gene>
    <name evidence="9" type="primary">secE</name>
    <name evidence="10" type="ordered locus">Theam_1585</name>
</gene>
<dbReference type="InterPro" id="IPR001901">
    <property type="entry name" value="Translocase_SecE/Sec61-g"/>
</dbReference>
<dbReference type="NCBIfam" id="TIGR00964">
    <property type="entry name" value="secE_bact"/>
    <property type="match status" value="1"/>
</dbReference>
<dbReference type="GO" id="GO:0009306">
    <property type="term" value="P:protein secretion"/>
    <property type="evidence" value="ECO:0007669"/>
    <property type="project" value="UniProtKB-UniRule"/>
</dbReference>
<dbReference type="GO" id="GO:0005886">
    <property type="term" value="C:plasma membrane"/>
    <property type="evidence" value="ECO:0007669"/>
    <property type="project" value="UniProtKB-SubCell"/>
</dbReference>
<dbReference type="RefSeq" id="WP_013538329.1">
    <property type="nucleotide sequence ID" value="NC_014926.1"/>
</dbReference>
<dbReference type="InterPro" id="IPR005807">
    <property type="entry name" value="SecE_bac"/>
</dbReference>
<keyword evidence="4 9" id="KW-0812">Transmembrane</keyword>
<dbReference type="KEGG" id="tam:Theam_1585"/>
<dbReference type="HOGENOM" id="CLU_113663_8_0_0"/>
<evidence type="ECO:0000256" key="2">
    <source>
        <dbReference type="ARBA" id="ARBA00022448"/>
    </source>
</evidence>
<evidence type="ECO:0000313" key="10">
    <source>
        <dbReference type="EMBL" id="ADU97543.1"/>
    </source>
</evidence>
<dbReference type="GO" id="GO:0006605">
    <property type="term" value="P:protein targeting"/>
    <property type="evidence" value="ECO:0007669"/>
    <property type="project" value="UniProtKB-UniRule"/>
</dbReference>
<comment type="similarity">
    <text evidence="9">Belongs to the SecE/SEC61-gamma family.</text>
</comment>
<dbReference type="PANTHER" id="PTHR33910">
    <property type="entry name" value="PROTEIN TRANSLOCASE SUBUNIT SECE"/>
    <property type="match status" value="1"/>
</dbReference>
<accession>E8T511</accession>
<keyword evidence="6 9" id="KW-1133">Transmembrane helix</keyword>
<comment type="subcellular location">
    <subcellularLocation>
        <location evidence="9">Cell inner membrane</location>
        <topology evidence="9">Single-pass membrane protein</topology>
    </subcellularLocation>
    <subcellularLocation>
        <location evidence="1">Membrane</location>
    </subcellularLocation>
</comment>
<dbReference type="PROSITE" id="PS01067">
    <property type="entry name" value="SECE_SEC61G"/>
    <property type="match status" value="1"/>
</dbReference>
<dbReference type="Gene3D" id="1.20.5.1030">
    <property type="entry name" value="Preprotein translocase secy subunit"/>
    <property type="match status" value="1"/>
</dbReference>
<evidence type="ECO:0000256" key="4">
    <source>
        <dbReference type="ARBA" id="ARBA00022692"/>
    </source>
</evidence>
<evidence type="ECO:0000256" key="9">
    <source>
        <dbReference type="HAMAP-Rule" id="MF_00422"/>
    </source>
</evidence>
<keyword evidence="8 9" id="KW-0472">Membrane</keyword>
<evidence type="ECO:0000313" key="11">
    <source>
        <dbReference type="Proteomes" id="UP000006362"/>
    </source>
</evidence>
<dbReference type="STRING" id="648996.Theam_1585"/>
<name>E8T511_THEA1</name>
<comment type="subunit">
    <text evidence="9">Component of the Sec protein translocase complex. Heterotrimer consisting of SecY, SecE and SecG subunits. The heterotrimers can form oligomers, although 1 heterotrimer is thought to be able to translocate proteins. Interacts with the ribosome. Interacts with SecDF, and other proteins may be involved. Interacts with SecA.</text>
</comment>
<evidence type="ECO:0000256" key="5">
    <source>
        <dbReference type="ARBA" id="ARBA00022927"/>
    </source>
</evidence>
<dbReference type="GO" id="GO:0043952">
    <property type="term" value="P:protein transport by the Sec complex"/>
    <property type="evidence" value="ECO:0007669"/>
    <property type="project" value="UniProtKB-UniRule"/>
</dbReference>
<sequence>MSPFQFLKEVREELQRVTWPSKEEVVEATIAVIVFCAVIAAYFWVIDTVLTAALEVILAK</sequence>
<keyword evidence="7 9" id="KW-0811">Translocation</keyword>
<dbReference type="InterPro" id="IPR038379">
    <property type="entry name" value="SecE_sf"/>
</dbReference>
<evidence type="ECO:0000256" key="3">
    <source>
        <dbReference type="ARBA" id="ARBA00022475"/>
    </source>
</evidence>
<dbReference type="GO" id="GO:0065002">
    <property type="term" value="P:intracellular protein transmembrane transport"/>
    <property type="evidence" value="ECO:0007669"/>
    <property type="project" value="UniProtKB-UniRule"/>
</dbReference>
<feature type="transmembrane region" description="Helical" evidence="9">
    <location>
        <begin position="30"/>
        <end position="58"/>
    </location>
</feature>
<keyword evidence="3 9" id="KW-1003">Cell membrane</keyword>
<protein>
    <recommendedName>
        <fullName evidence="9">Protein translocase subunit SecE</fullName>
    </recommendedName>
</protein>
<dbReference type="GO" id="GO:0008320">
    <property type="term" value="F:protein transmembrane transporter activity"/>
    <property type="evidence" value="ECO:0007669"/>
    <property type="project" value="UniProtKB-UniRule"/>
</dbReference>
<reference evidence="10" key="1">
    <citation type="submission" date="2011-01" db="EMBL/GenBank/DDBJ databases">
        <title>Complete sequence of chromosome of Thermovibrio ammonificans HB-1.</title>
        <authorList>
            <consortium name="US DOE Joint Genome Institute"/>
            <person name="Lucas S."/>
            <person name="Copeland A."/>
            <person name="Lapidus A."/>
            <person name="Cheng J.-F."/>
            <person name="Goodwin L."/>
            <person name="Pitluck S."/>
            <person name="Davenport K."/>
            <person name="Detter J.C."/>
            <person name="Han C."/>
            <person name="Tapia R."/>
            <person name="Land M."/>
            <person name="Hauser L."/>
            <person name="Kyrpides N."/>
            <person name="Ivanova N."/>
            <person name="Ovchinnikova G."/>
            <person name="Vetriani C."/>
            <person name="Woyke T."/>
        </authorList>
    </citation>
    <scope>NUCLEOTIDE SEQUENCE [LARGE SCALE GENOMIC DNA]</scope>
    <source>
        <strain evidence="10">HB-1</strain>
    </source>
</reference>